<sequence>MSTGHKRGDADLEHGYVFGCDGLMGVSEVCDHLSIGRATLDRLVVRGALRKGKDGETGRVSICKRSVMEYVRGMEV</sequence>
<evidence type="ECO:0000313" key="2">
    <source>
        <dbReference type="Proteomes" id="UP000199518"/>
    </source>
</evidence>
<name>A0A1I3Q0I1_9PLAN</name>
<accession>A0A1I3Q0I1</accession>
<keyword evidence="2" id="KW-1185">Reference proteome</keyword>
<evidence type="ECO:0008006" key="3">
    <source>
        <dbReference type="Google" id="ProtNLM"/>
    </source>
</evidence>
<dbReference type="RefSeq" id="WP_139228613.1">
    <property type="nucleotide sequence ID" value="NZ_FOQD01000017.1"/>
</dbReference>
<protein>
    <recommendedName>
        <fullName evidence="3">Helix-turn-helix domain-containing protein</fullName>
    </recommendedName>
</protein>
<organism evidence="1 2">
    <name type="scientific">Planctomicrobium piriforme</name>
    <dbReference type="NCBI Taxonomy" id="1576369"/>
    <lineage>
        <taxon>Bacteria</taxon>
        <taxon>Pseudomonadati</taxon>
        <taxon>Planctomycetota</taxon>
        <taxon>Planctomycetia</taxon>
        <taxon>Planctomycetales</taxon>
        <taxon>Planctomycetaceae</taxon>
        <taxon>Planctomicrobium</taxon>
    </lineage>
</organism>
<dbReference type="Proteomes" id="UP000199518">
    <property type="component" value="Unassembled WGS sequence"/>
</dbReference>
<dbReference type="OrthoDB" id="291662at2"/>
<gene>
    <name evidence="1" type="ORF">SAMN05421753_11798</name>
</gene>
<evidence type="ECO:0000313" key="1">
    <source>
        <dbReference type="EMBL" id="SFJ27219.1"/>
    </source>
</evidence>
<dbReference type="EMBL" id="FOQD01000017">
    <property type="protein sequence ID" value="SFJ27219.1"/>
    <property type="molecule type" value="Genomic_DNA"/>
</dbReference>
<proteinExistence type="predicted"/>
<reference evidence="2" key="1">
    <citation type="submission" date="2016-10" db="EMBL/GenBank/DDBJ databases">
        <authorList>
            <person name="Varghese N."/>
            <person name="Submissions S."/>
        </authorList>
    </citation>
    <scope>NUCLEOTIDE SEQUENCE [LARGE SCALE GENOMIC DNA]</scope>
    <source>
        <strain evidence="2">DSM 26348</strain>
    </source>
</reference>
<dbReference type="AlphaFoldDB" id="A0A1I3Q0I1"/>